<comment type="subcellular location">
    <subcellularLocation>
        <location evidence="1">Endoplasmic reticulum membrane</location>
        <topology evidence="1">Peripheral membrane protein</topology>
    </subcellularLocation>
</comment>
<evidence type="ECO:0000259" key="8">
    <source>
        <dbReference type="PROSITE" id="PS50033"/>
    </source>
</evidence>
<evidence type="ECO:0000256" key="7">
    <source>
        <dbReference type="SAM" id="MobiDB-lite"/>
    </source>
</evidence>
<evidence type="ECO:0000256" key="1">
    <source>
        <dbReference type="ARBA" id="ARBA00004406"/>
    </source>
</evidence>
<keyword evidence="2" id="KW-0834">Unfolded protein response</keyword>
<feature type="compositionally biased region" description="Low complexity" evidence="7">
    <location>
        <begin position="136"/>
        <end position="150"/>
    </location>
</feature>
<evidence type="ECO:0000256" key="3">
    <source>
        <dbReference type="ARBA" id="ARBA00038812"/>
    </source>
</evidence>
<reference evidence="10" key="1">
    <citation type="submission" date="2025-08" db="UniProtKB">
        <authorList>
            <consortium name="RefSeq"/>
        </authorList>
    </citation>
    <scope>IDENTIFICATION</scope>
</reference>
<feature type="region of interest" description="Disordered" evidence="7">
    <location>
        <begin position="226"/>
        <end position="290"/>
    </location>
</feature>
<dbReference type="GO" id="GO:0006986">
    <property type="term" value="P:response to unfolded protein"/>
    <property type="evidence" value="ECO:0007669"/>
    <property type="project" value="UniProtKB-KW"/>
</dbReference>
<organism evidence="9 10">
    <name type="scientific">Galendromus occidentalis</name>
    <name type="common">western predatory mite</name>
    <dbReference type="NCBI Taxonomy" id="34638"/>
    <lineage>
        <taxon>Eukaryota</taxon>
        <taxon>Metazoa</taxon>
        <taxon>Ecdysozoa</taxon>
        <taxon>Arthropoda</taxon>
        <taxon>Chelicerata</taxon>
        <taxon>Arachnida</taxon>
        <taxon>Acari</taxon>
        <taxon>Parasitiformes</taxon>
        <taxon>Mesostigmata</taxon>
        <taxon>Gamasina</taxon>
        <taxon>Phytoseioidea</taxon>
        <taxon>Phytoseiidae</taxon>
        <taxon>Typhlodrominae</taxon>
        <taxon>Galendromus</taxon>
    </lineage>
</organism>
<dbReference type="PROSITE" id="PS50033">
    <property type="entry name" value="UBX"/>
    <property type="match status" value="1"/>
</dbReference>
<evidence type="ECO:0000313" key="10">
    <source>
        <dbReference type="RefSeq" id="XP_003742024.1"/>
    </source>
</evidence>
<feature type="compositionally biased region" description="Basic and acidic residues" evidence="7">
    <location>
        <begin position="254"/>
        <end position="287"/>
    </location>
</feature>
<evidence type="ECO:0000256" key="5">
    <source>
        <dbReference type="ARBA" id="ARBA00041575"/>
    </source>
</evidence>
<evidence type="ECO:0000256" key="2">
    <source>
        <dbReference type="ARBA" id="ARBA00023230"/>
    </source>
</evidence>
<feature type="domain" description="UBX" evidence="8">
    <location>
        <begin position="289"/>
        <end position="365"/>
    </location>
</feature>
<protein>
    <recommendedName>
        <fullName evidence="4">UBX domain-containing protein 4</fullName>
    </recommendedName>
    <alternativeName>
        <fullName evidence="5">UBX domain-containing protein 2</fullName>
    </alternativeName>
</protein>
<dbReference type="Proteomes" id="UP000694867">
    <property type="component" value="Unplaced"/>
</dbReference>
<feature type="compositionally biased region" description="Polar residues" evidence="7">
    <location>
        <begin position="439"/>
        <end position="479"/>
    </location>
</feature>
<accession>A0AAJ6QS18</accession>
<dbReference type="RefSeq" id="XP_003742024.1">
    <property type="nucleotide sequence ID" value="XM_003741976.1"/>
</dbReference>
<gene>
    <name evidence="10" type="primary">LOC100900632</name>
</gene>
<dbReference type="GO" id="GO:0005789">
    <property type="term" value="C:endoplasmic reticulum membrane"/>
    <property type="evidence" value="ECO:0007669"/>
    <property type="project" value="UniProtKB-SubCell"/>
</dbReference>
<dbReference type="Pfam" id="PF23187">
    <property type="entry name" value="UBX7_N"/>
    <property type="match status" value="1"/>
</dbReference>
<dbReference type="InterPro" id="IPR036249">
    <property type="entry name" value="Thioredoxin-like_sf"/>
</dbReference>
<comment type="function">
    <text evidence="6">Involved in endoplasmic reticulum-associated protein degradation (ERAD). Acts as a platform to recruit both UBQLN1 and VCP to the ER during ERAD.</text>
</comment>
<dbReference type="PANTHER" id="PTHR46424:SF1">
    <property type="entry name" value="UBX DOMAIN-CONTAINING PROTEIN 4"/>
    <property type="match status" value="1"/>
</dbReference>
<evidence type="ECO:0000256" key="4">
    <source>
        <dbReference type="ARBA" id="ARBA00040925"/>
    </source>
</evidence>
<keyword evidence="9" id="KW-1185">Reference proteome</keyword>
<dbReference type="SMART" id="SM00166">
    <property type="entry name" value="UBX"/>
    <property type="match status" value="1"/>
</dbReference>
<dbReference type="Gene3D" id="3.10.20.90">
    <property type="entry name" value="Phosphatidylinositol 3-kinase Catalytic Subunit, Chain A, domain 1"/>
    <property type="match status" value="1"/>
</dbReference>
<dbReference type="InterPro" id="IPR029071">
    <property type="entry name" value="Ubiquitin-like_domsf"/>
</dbReference>
<feature type="compositionally biased region" description="Basic and acidic residues" evidence="7">
    <location>
        <begin position="226"/>
        <end position="246"/>
    </location>
</feature>
<sequence>MEWYDGGITDAISAARDEDKLITVYVYGENPQSEQVASALNSVLLSSINPRVISLKLKQPSPELTQFAQVFPVLIVPSLYLICPHTGVALEVLAGPQQTETILDKITEVLNSRQAKPAEEASMADPTSPVVHAEEGAPAEQQAAKGEASAPPEPGPATPVEDKIDDVSGGDSSMISLEDKVQRVTRLIEIRREEKAQQEAEETRRREIERREALKNIQRIKREREDKEMKDLAVQKQKERDEEKRYRAQVQEQIKQDRLERQQRQQQNDDDRRKRMQEQQEEAERRKAQNSVSANIMFRLPDGSTVTRLFPADDDFVQVRNYIAGVKNLSNFSLALNFPRRVFEADCDQQTLRELQLAPSAVLLVIIKTQSGGAFSSGVVQSSSRGLWEMLAVPFKLVMSFFTSFLEGIFPPAPIAAPAAASTTEANRDAPGPSRKRSQTSGVRQRTPYQRNGNITRLNTSDESDNETNTWNGNSTQQM</sequence>
<dbReference type="SUPFAM" id="SSF54236">
    <property type="entry name" value="Ubiquitin-like"/>
    <property type="match status" value="1"/>
</dbReference>
<name>A0AAJ6QS18_9ACAR</name>
<dbReference type="SUPFAM" id="SSF52833">
    <property type="entry name" value="Thioredoxin-like"/>
    <property type="match status" value="1"/>
</dbReference>
<dbReference type="GeneID" id="100900632"/>
<dbReference type="AlphaFoldDB" id="A0AAJ6QS18"/>
<evidence type="ECO:0000256" key="6">
    <source>
        <dbReference type="ARBA" id="ARBA00046062"/>
    </source>
</evidence>
<comment type="subunit">
    <text evidence="3">Directly interacts with VCP. Interacts with UBQLN1. Forms a complex with VCP and UBQLN1.</text>
</comment>
<dbReference type="Pfam" id="PF00789">
    <property type="entry name" value="UBX"/>
    <property type="match status" value="1"/>
</dbReference>
<feature type="region of interest" description="Disordered" evidence="7">
    <location>
        <begin position="114"/>
        <end position="178"/>
    </location>
</feature>
<dbReference type="InterPro" id="IPR001012">
    <property type="entry name" value="UBX_dom"/>
</dbReference>
<dbReference type="PANTHER" id="PTHR46424">
    <property type="entry name" value="UBX DOMAIN-CONTAINING PROTEIN 4"/>
    <property type="match status" value="1"/>
</dbReference>
<dbReference type="GO" id="GO:0036503">
    <property type="term" value="P:ERAD pathway"/>
    <property type="evidence" value="ECO:0007669"/>
    <property type="project" value="TreeGrafter"/>
</dbReference>
<feature type="region of interest" description="Disordered" evidence="7">
    <location>
        <begin position="421"/>
        <end position="479"/>
    </location>
</feature>
<evidence type="ECO:0000313" key="9">
    <source>
        <dbReference type="Proteomes" id="UP000694867"/>
    </source>
</evidence>
<dbReference type="KEGG" id="goe:100900632"/>
<proteinExistence type="predicted"/>